<organism evidence="2">
    <name type="scientific">Tetraselmis sp. GSL018</name>
    <dbReference type="NCBI Taxonomy" id="582737"/>
    <lineage>
        <taxon>Eukaryota</taxon>
        <taxon>Viridiplantae</taxon>
        <taxon>Chlorophyta</taxon>
        <taxon>core chlorophytes</taxon>
        <taxon>Chlorodendrophyceae</taxon>
        <taxon>Chlorodendrales</taxon>
        <taxon>Chlorodendraceae</taxon>
        <taxon>Tetraselmis</taxon>
    </lineage>
</organism>
<keyword evidence="1" id="KW-0472">Membrane</keyword>
<sequence length="54" mass="6182">RWTTPPLFRGCRCQGQVFKAIVKIQWTLVLIFLPTLYALVIKGQAVSVLSFLLF</sequence>
<keyword evidence="1" id="KW-0812">Transmembrane</keyword>
<reference evidence="2" key="1">
    <citation type="submission" date="2014-05" db="EMBL/GenBank/DDBJ databases">
        <title>The transcriptome of the halophilic microalga Tetraselmis sp. GSL018 isolated from the Great Salt Lake, Utah.</title>
        <authorList>
            <person name="Jinkerson R.E."/>
            <person name="D'Adamo S."/>
            <person name="Posewitz M.C."/>
        </authorList>
    </citation>
    <scope>NUCLEOTIDE SEQUENCE</scope>
    <source>
        <strain evidence="2">GSL018</strain>
    </source>
</reference>
<proteinExistence type="predicted"/>
<accession>A0A061SB55</accession>
<protein>
    <submittedName>
        <fullName evidence="2">Uncharacterized protein</fullName>
    </submittedName>
</protein>
<dbReference type="EMBL" id="GBEZ01004996">
    <property type="protein sequence ID" value="JAC80269.1"/>
    <property type="molecule type" value="Transcribed_RNA"/>
</dbReference>
<evidence type="ECO:0000313" key="2">
    <source>
        <dbReference type="EMBL" id="JAC80269.1"/>
    </source>
</evidence>
<gene>
    <name evidence="2" type="ORF">TSPGSL018_10660</name>
</gene>
<feature type="non-terminal residue" evidence="2">
    <location>
        <position position="1"/>
    </location>
</feature>
<evidence type="ECO:0000256" key="1">
    <source>
        <dbReference type="SAM" id="Phobius"/>
    </source>
</evidence>
<keyword evidence="1" id="KW-1133">Transmembrane helix</keyword>
<name>A0A061SB55_9CHLO</name>
<feature type="transmembrane region" description="Helical" evidence="1">
    <location>
        <begin position="28"/>
        <end position="53"/>
    </location>
</feature>
<dbReference type="AlphaFoldDB" id="A0A061SB55"/>